<keyword evidence="11" id="KW-1185">Reference proteome</keyword>
<dbReference type="PIRSF" id="PIRSF500134">
    <property type="entry name" value="UDPglc_DH_bac"/>
    <property type="match status" value="1"/>
</dbReference>
<name>A0ABT7XRE2_9NEIS</name>
<accession>A0ABT7XRE2</accession>
<dbReference type="PANTHER" id="PTHR43750">
    <property type="entry name" value="UDP-GLUCOSE 6-DEHYDROGENASE TUAD"/>
    <property type="match status" value="1"/>
</dbReference>
<proteinExistence type="inferred from homology"/>
<dbReference type="Gene3D" id="1.20.5.100">
    <property type="entry name" value="Cytochrome c1, transmembrane anchor, C-terminal"/>
    <property type="match status" value="1"/>
</dbReference>
<dbReference type="Proteomes" id="UP001168540">
    <property type="component" value="Unassembled WGS sequence"/>
</dbReference>
<keyword evidence="6 8" id="KW-0520">NAD</keyword>
<dbReference type="Pfam" id="PF03720">
    <property type="entry name" value="UDPG_MGDP_dh_C"/>
    <property type="match status" value="1"/>
</dbReference>
<evidence type="ECO:0000256" key="5">
    <source>
        <dbReference type="ARBA" id="ARBA00023002"/>
    </source>
</evidence>
<evidence type="ECO:0000313" key="10">
    <source>
        <dbReference type="EMBL" id="MDN0076371.1"/>
    </source>
</evidence>
<dbReference type="RefSeq" id="WP_289831026.1">
    <property type="nucleotide sequence ID" value="NZ_JAUEDK010000031.1"/>
</dbReference>
<comment type="similarity">
    <text evidence="2 8">Belongs to the UDP-glucose/GDP-mannose dehydrogenase family.</text>
</comment>
<dbReference type="GO" id="GO:0016491">
    <property type="term" value="F:oxidoreductase activity"/>
    <property type="evidence" value="ECO:0007669"/>
    <property type="project" value="UniProtKB-KW"/>
</dbReference>
<dbReference type="InterPro" id="IPR008927">
    <property type="entry name" value="6-PGluconate_DH-like_C_sf"/>
</dbReference>
<dbReference type="SUPFAM" id="SSF51735">
    <property type="entry name" value="NAD(P)-binding Rossmann-fold domains"/>
    <property type="match status" value="1"/>
</dbReference>
<dbReference type="InterPro" id="IPR036220">
    <property type="entry name" value="UDP-Glc/GDP-Man_DH_C_sf"/>
</dbReference>
<evidence type="ECO:0000259" key="9">
    <source>
        <dbReference type="SMART" id="SM00984"/>
    </source>
</evidence>
<evidence type="ECO:0000256" key="6">
    <source>
        <dbReference type="ARBA" id="ARBA00023027"/>
    </source>
</evidence>
<comment type="catalytic activity">
    <reaction evidence="7 8">
        <text>UDP-alpha-D-glucose + 2 NAD(+) + H2O = UDP-alpha-D-glucuronate + 2 NADH + 3 H(+)</text>
        <dbReference type="Rhea" id="RHEA:23596"/>
        <dbReference type="ChEBI" id="CHEBI:15377"/>
        <dbReference type="ChEBI" id="CHEBI:15378"/>
        <dbReference type="ChEBI" id="CHEBI:57540"/>
        <dbReference type="ChEBI" id="CHEBI:57945"/>
        <dbReference type="ChEBI" id="CHEBI:58052"/>
        <dbReference type="ChEBI" id="CHEBI:58885"/>
        <dbReference type="EC" id="1.1.1.22"/>
    </reaction>
</comment>
<reference evidence="10" key="1">
    <citation type="submission" date="2023-06" db="EMBL/GenBank/DDBJ databases">
        <authorList>
            <person name="Zhang S."/>
        </authorList>
    </citation>
    <scope>NUCLEOTIDE SEQUENCE</scope>
    <source>
        <strain evidence="10">SG2303</strain>
    </source>
</reference>
<comment type="caution">
    <text evidence="10">The sequence shown here is derived from an EMBL/GenBank/DDBJ whole genome shotgun (WGS) entry which is preliminary data.</text>
</comment>
<evidence type="ECO:0000256" key="3">
    <source>
        <dbReference type="ARBA" id="ARBA00012954"/>
    </source>
</evidence>
<organism evidence="10 11">
    <name type="scientific">Crenobacter oryzisoli</name>
    <dbReference type="NCBI Taxonomy" id="3056844"/>
    <lineage>
        <taxon>Bacteria</taxon>
        <taxon>Pseudomonadati</taxon>
        <taxon>Pseudomonadota</taxon>
        <taxon>Betaproteobacteria</taxon>
        <taxon>Neisseriales</taxon>
        <taxon>Neisseriaceae</taxon>
        <taxon>Crenobacter</taxon>
    </lineage>
</organism>
<dbReference type="InterPro" id="IPR014026">
    <property type="entry name" value="UDP-Glc/GDP-Man_DH_dimer"/>
</dbReference>
<dbReference type="SMART" id="SM00984">
    <property type="entry name" value="UDPG_MGDP_dh_C"/>
    <property type="match status" value="1"/>
</dbReference>
<sequence length="513" mass="54726">MSVRIAIVGTGYVGLVTGACLAELGHDVVCIDNDKQKIEALNSGRIPIYEPGLDELVSRNVQRGTLRYSLDLPASVRGRDAVFIAVGTPSHPGTDQADLRYVVAATEQVASNIDQFTVIVIKSTVPVGTNRLVQSIVERCLPEGQSAAVASNPEFLREGSAIGDFLHPDRIVFGAENEQAMAILQRIYAPLEQQGYEVLATEIETAEVIKYAANAFLAVKISYINEIADLCEAVGADVDHVATGIGLDHRIGGAFLKAGPGWGGSCFPKDTRALKATASEYVVPMRIVDAAIEANARRKDVVLKKIEAACGGSVAGKRLAIFGLTFKGQTDDVRESPSIDLVRALVERGARIHAYDPSQPAEAARLLPHICMCATPVHAIKNADALVILTDWKSFIDCDLRELSDYMADPVMVDMRNLFDEQAVRGNGFRHYVRVGRGAERPCRPQQAGHVNDHSLAPVVAIADTGTRSVNAVAACDEAAGFDATGDAASASSPTVTASLDGSQSNVINLRLD</sequence>
<evidence type="ECO:0000313" key="11">
    <source>
        <dbReference type="Proteomes" id="UP001168540"/>
    </source>
</evidence>
<evidence type="ECO:0000256" key="1">
    <source>
        <dbReference type="ARBA" id="ARBA00004701"/>
    </source>
</evidence>
<evidence type="ECO:0000256" key="8">
    <source>
        <dbReference type="PIRNR" id="PIRNR000124"/>
    </source>
</evidence>
<dbReference type="PROSITE" id="PS51257">
    <property type="entry name" value="PROKAR_LIPOPROTEIN"/>
    <property type="match status" value="1"/>
</dbReference>
<feature type="domain" description="UDP-glucose/GDP-mannose dehydrogenase C-terminal" evidence="9">
    <location>
        <begin position="320"/>
        <end position="421"/>
    </location>
</feature>
<dbReference type="PANTHER" id="PTHR43750:SF3">
    <property type="entry name" value="UDP-GLUCOSE 6-DEHYDROGENASE TUAD"/>
    <property type="match status" value="1"/>
</dbReference>
<dbReference type="InterPro" id="IPR017476">
    <property type="entry name" value="UDP-Glc/GDP-Man"/>
</dbReference>
<gene>
    <name evidence="10" type="ORF">QU481_15970</name>
</gene>
<dbReference type="SUPFAM" id="SSF48179">
    <property type="entry name" value="6-phosphogluconate dehydrogenase C-terminal domain-like"/>
    <property type="match status" value="1"/>
</dbReference>
<dbReference type="EC" id="1.1.1.22" evidence="3 8"/>
<dbReference type="Pfam" id="PF00984">
    <property type="entry name" value="UDPG_MGDP_dh"/>
    <property type="match status" value="1"/>
</dbReference>
<protein>
    <recommendedName>
        <fullName evidence="4 8">UDP-glucose 6-dehydrogenase</fullName>
        <ecNumber evidence="3 8">1.1.1.22</ecNumber>
    </recommendedName>
</protein>
<dbReference type="SUPFAM" id="SSF52413">
    <property type="entry name" value="UDP-glucose/GDP-mannose dehydrogenase C-terminal domain"/>
    <property type="match status" value="1"/>
</dbReference>
<dbReference type="NCBIfam" id="TIGR03026">
    <property type="entry name" value="NDP-sugDHase"/>
    <property type="match status" value="1"/>
</dbReference>
<dbReference type="PIRSF" id="PIRSF000124">
    <property type="entry name" value="UDPglc_GDPman_dh"/>
    <property type="match status" value="1"/>
</dbReference>
<evidence type="ECO:0000256" key="2">
    <source>
        <dbReference type="ARBA" id="ARBA00006601"/>
    </source>
</evidence>
<comment type="pathway">
    <text evidence="1">Nucleotide-sugar biosynthesis; UDP-alpha-D-glucuronate biosynthesis; UDP-alpha-D-glucuronate from UDP-alpha-D-glucose: step 1/1.</text>
</comment>
<dbReference type="InterPro" id="IPR014027">
    <property type="entry name" value="UDP-Glc/GDP-Man_DH_C"/>
</dbReference>
<keyword evidence="5 8" id="KW-0560">Oxidoreductase</keyword>
<dbReference type="InterPro" id="IPR001732">
    <property type="entry name" value="UDP-Glc/GDP-Man_DH_N"/>
</dbReference>
<dbReference type="Gene3D" id="3.40.50.720">
    <property type="entry name" value="NAD(P)-binding Rossmann-like Domain"/>
    <property type="match status" value="2"/>
</dbReference>
<evidence type="ECO:0000256" key="4">
    <source>
        <dbReference type="ARBA" id="ARBA00015132"/>
    </source>
</evidence>
<dbReference type="Pfam" id="PF03721">
    <property type="entry name" value="UDPG_MGDP_dh_N"/>
    <property type="match status" value="1"/>
</dbReference>
<dbReference type="EMBL" id="JAUEDK010000031">
    <property type="protein sequence ID" value="MDN0076371.1"/>
    <property type="molecule type" value="Genomic_DNA"/>
</dbReference>
<dbReference type="InterPro" id="IPR036291">
    <property type="entry name" value="NAD(P)-bd_dom_sf"/>
</dbReference>
<dbReference type="InterPro" id="IPR028357">
    <property type="entry name" value="UDPglc_DH_bac"/>
</dbReference>
<evidence type="ECO:0000256" key="7">
    <source>
        <dbReference type="ARBA" id="ARBA00047473"/>
    </source>
</evidence>